<evidence type="ECO:0000256" key="6">
    <source>
        <dbReference type="ARBA" id="ARBA00022694"/>
    </source>
</evidence>
<keyword evidence="8" id="KW-0694">RNA-binding</keyword>
<dbReference type="InterPro" id="IPR035587">
    <property type="entry name" value="DUS-like_FMN-bd"/>
</dbReference>
<evidence type="ECO:0000256" key="7">
    <source>
        <dbReference type="ARBA" id="ARBA00022857"/>
    </source>
</evidence>
<dbReference type="SUPFAM" id="SSF51395">
    <property type="entry name" value="FMN-linked oxidoreductases"/>
    <property type="match status" value="1"/>
</dbReference>
<gene>
    <name evidence="14" type="ORF">Q2362_05110</name>
</gene>
<dbReference type="Proteomes" id="UP001171111">
    <property type="component" value="Unassembled WGS sequence"/>
</dbReference>
<comment type="caution">
    <text evidence="14">The sequence shown here is derived from an EMBL/GenBank/DDBJ whole genome shotgun (WGS) entry which is preliminary data.</text>
</comment>
<dbReference type="PIRSF" id="PIRSF006621">
    <property type="entry name" value="Dus"/>
    <property type="match status" value="1"/>
</dbReference>
<dbReference type="Pfam" id="PF01207">
    <property type="entry name" value="Dus"/>
    <property type="match status" value="1"/>
</dbReference>
<dbReference type="RefSeq" id="WP_302244334.1">
    <property type="nucleotide sequence ID" value="NZ_JAULJQ010000005.1"/>
</dbReference>
<evidence type="ECO:0000313" key="15">
    <source>
        <dbReference type="Proteomes" id="UP001171111"/>
    </source>
</evidence>
<evidence type="ECO:0000256" key="8">
    <source>
        <dbReference type="ARBA" id="ARBA00022884"/>
    </source>
</evidence>
<evidence type="ECO:0000259" key="13">
    <source>
        <dbReference type="Pfam" id="PF01207"/>
    </source>
</evidence>
<feature type="domain" description="DUS-like FMN-binding" evidence="13">
    <location>
        <begin position="11"/>
        <end position="300"/>
    </location>
</feature>
<comment type="cofactor">
    <cofactor evidence="1 12">
        <name>FMN</name>
        <dbReference type="ChEBI" id="CHEBI:58210"/>
    </cofactor>
</comment>
<keyword evidence="7" id="KW-0521">NADP</keyword>
<name>A0ABT8T6Y9_9BACT</name>
<keyword evidence="5 12" id="KW-0288">FMN</keyword>
<keyword evidence="9 12" id="KW-0560">Oxidoreductase</keyword>
<sequence>MIDFKNKPIFLAPLAGLTDLPFRQIAKKCGCDVSISEMISANALAFGSQKTIKMLERAEGESPYIVQLESSDAKNLAKSVEFLNTCDGIAGIDLNCGCPVPKVFKQGAGSALLGDPKLLCTLIETIKKTSNKRYTSVKLRLGINESSLEDFAKDIESAGADYIVIHARTRAGGFSSEPNWQAVKNIKAKLKIPVIANGSIDELNAASVLENTGADGLMIGRGAIGKPWIFSVLKGQGEPSAAQKKELILEHFALACEFYGKHGVAMMRKHLHEYSKGCAGAPVFRTKINAEGEAKKVLELIKEFFSI</sequence>
<evidence type="ECO:0000256" key="2">
    <source>
        <dbReference type="ARBA" id="ARBA00002790"/>
    </source>
</evidence>
<comment type="catalytic activity">
    <reaction evidence="11">
        <text>a 5,6-dihydrouridine in tRNA + NAD(+) = a uridine in tRNA + NADH + H(+)</text>
        <dbReference type="Rhea" id="RHEA:54452"/>
        <dbReference type="Rhea" id="RHEA-COMP:13339"/>
        <dbReference type="Rhea" id="RHEA-COMP:13887"/>
        <dbReference type="ChEBI" id="CHEBI:15378"/>
        <dbReference type="ChEBI" id="CHEBI:57540"/>
        <dbReference type="ChEBI" id="CHEBI:57945"/>
        <dbReference type="ChEBI" id="CHEBI:65315"/>
        <dbReference type="ChEBI" id="CHEBI:74443"/>
    </reaction>
</comment>
<dbReference type="EMBL" id="JAULJQ010000005">
    <property type="protein sequence ID" value="MDO2409477.1"/>
    <property type="molecule type" value="Genomic_DNA"/>
</dbReference>
<dbReference type="CDD" id="cd02801">
    <property type="entry name" value="DUS_like_FMN"/>
    <property type="match status" value="1"/>
</dbReference>
<keyword evidence="6 12" id="KW-0819">tRNA processing</keyword>
<dbReference type="InterPro" id="IPR018517">
    <property type="entry name" value="tRNA_hU_synthase_CS"/>
</dbReference>
<evidence type="ECO:0000256" key="3">
    <source>
        <dbReference type="ARBA" id="ARBA00022555"/>
    </source>
</evidence>
<dbReference type="Gene3D" id="1.10.1200.80">
    <property type="entry name" value="Putative flavin oxidoreducatase, domain 2"/>
    <property type="match status" value="1"/>
</dbReference>
<dbReference type="PANTHER" id="PTHR45846:SF1">
    <property type="entry name" value="TRNA-DIHYDROURIDINE(47) SYNTHASE [NAD(P)(+)]-LIKE"/>
    <property type="match status" value="1"/>
</dbReference>
<evidence type="ECO:0000256" key="9">
    <source>
        <dbReference type="ARBA" id="ARBA00023002"/>
    </source>
</evidence>
<dbReference type="InterPro" id="IPR024036">
    <property type="entry name" value="tRNA-dHydroUridine_Synthase_C"/>
</dbReference>
<reference evidence="14 15" key="1">
    <citation type="submission" date="2023-06" db="EMBL/GenBank/DDBJ databases">
        <title>Campylobacter magnum sp. nov., isolated from cecal contents of domestic pigs (Sus scrofa domesticus).</title>
        <authorList>
            <person name="Papic B."/>
            <person name="Gruntar I."/>
        </authorList>
    </citation>
    <scope>NUCLEOTIDE SEQUENCE [LARGE SCALE GENOMIC DNA]</scope>
    <source>
        <strain evidence="15">34484-21</strain>
    </source>
</reference>
<accession>A0ABT8T6Y9</accession>
<evidence type="ECO:0000256" key="10">
    <source>
        <dbReference type="ARBA" id="ARBA00048205"/>
    </source>
</evidence>
<dbReference type="InterPro" id="IPR013785">
    <property type="entry name" value="Aldolase_TIM"/>
</dbReference>
<comment type="function">
    <text evidence="2 12">Catalyzes the synthesis of 5,6-dihydrouridine (D), a modified base found in the D-loop of most tRNAs, via the reduction of the C5-C6 double bond in target uridines.</text>
</comment>
<dbReference type="PANTHER" id="PTHR45846">
    <property type="entry name" value="TRNA-DIHYDROURIDINE(47) SYNTHASE [NAD(P)(+)]-LIKE"/>
    <property type="match status" value="1"/>
</dbReference>
<evidence type="ECO:0000256" key="11">
    <source>
        <dbReference type="ARBA" id="ARBA00048802"/>
    </source>
</evidence>
<comment type="similarity">
    <text evidence="12">Belongs to the dus family.</text>
</comment>
<keyword evidence="15" id="KW-1185">Reference proteome</keyword>
<evidence type="ECO:0000256" key="1">
    <source>
        <dbReference type="ARBA" id="ARBA00001917"/>
    </source>
</evidence>
<dbReference type="Gene3D" id="3.20.20.70">
    <property type="entry name" value="Aldolase class I"/>
    <property type="match status" value="1"/>
</dbReference>
<evidence type="ECO:0000256" key="5">
    <source>
        <dbReference type="ARBA" id="ARBA00022643"/>
    </source>
</evidence>
<comment type="catalytic activity">
    <reaction evidence="10">
        <text>a 5,6-dihydrouridine in tRNA + NADP(+) = a uridine in tRNA + NADPH + H(+)</text>
        <dbReference type="Rhea" id="RHEA:23624"/>
        <dbReference type="Rhea" id="RHEA-COMP:13339"/>
        <dbReference type="Rhea" id="RHEA-COMP:13887"/>
        <dbReference type="ChEBI" id="CHEBI:15378"/>
        <dbReference type="ChEBI" id="CHEBI:57783"/>
        <dbReference type="ChEBI" id="CHEBI:58349"/>
        <dbReference type="ChEBI" id="CHEBI:65315"/>
        <dbReference type="ChEBI" id="CHEBI:74443"/>
    </reaction>
</comment>
<evidence type="ECO:0000256" key="12">
    <source>
        <dbReference type="PIRNR" id="PIRNR006621"/>
    </source>
</evidence>
<organism evidence="14 15">
    <name type="scientific">Campylobacter magnus</name>
    <dbReference type="NCBI Taxonomy" id="3026462"/>
    <lineage>
        <taxon>Bacteria</taxon>
        <taxon>Pseudomonadati</taxon>
        <taxon>Campylobacterota</taxon>
        <taxon>Epsilonproteobacteria</taxon>
        <taxon>Campylobacterales</taxon>
        <taxon>Campylobacteraceae</taxon>
        <taxon>Campylobacter</taxon>
    </lineage>
</organism>
<dbReference type="InterPro" id="IPR001269">
    <property type="entry name" value="DUS_fam"/>
</dbReference>
<evidence type="ECO:0000256" key="4">
    <source>
        <dbReference type="ARBA" id="ARBA00022630"/>
    </source>
</evidence>
<protein>
    <recommendedName>
        <fullName evidence="12">tRNA-dihydrouridine synthase</fullName>
        <ecNumber evidence="12">1.3.1.-</ecNumber>
    </recommendedName>
</protein>
<dbReference type="EC" id="1.3.1.-" evidence="12"/>
<proteinExistence type="inferred from homology"/>
<keyword evidence="4 12" id="KW-0285">Flavoprotein</keyword>
<evidence type="ECO:0000313" key="14">
    <source>
        <dbReference type="EMBL" id="MDO2409477.1"/>
    </source>
</evidence>
<dbReference type="PROSITE" id="PS01136">
    <property type="entry name" value="UPF0034"/>
    <property type="match status" value="1"/>
</dbReference>
<keyword evidence="3" id="KW-0820">tRNA-binding</keyword>